<protein>
    <submittedName>
        <fullName evidence="3">Uncharacterized protein</fullName>
    </submittedName>
</protein>
<reference evidence="3 4" key="1">
    <citation type="journal article" date="2016" name="Mol. Biol. Evol.">
        <title>Comparative Genomics of Early-Diverging Mushroom-Forming Fungi Provides Insights into the Origins of Lignocellulose Decay Capabilities.</title>
        <authorList>
            <person name="Nagy L.G."/>
            <person name="Riley R."/>
            <person name="Tritt A."/>
            <person name="Adam C."/>
            <person name="Daum C."/>
            <person name="Floudas D."/>
            <person name="Sun H."/>
            <person name="Yadav J.S."/>
            <person name="Pangilinan J."/>
            <person name="Larsson K.H."/>
            <person name="Matsuura K."/>
            <person name="Barry K."/>
            <person name="Labutti K."/>
            <person name="Kuo R."/>
            <person name="Ohm R.A."/>
            <person name="Bhattacharya S.S."/>
            <person name="Shirouzu T."/>
            <person name="Yoshinaga Y."/>
            <person name="Martin F.M."/>
            <person name="Grigoriev I.V."/>
            <person name="Hibbett D.S."/>
        </authorList>
    </citation>
    <scope>NUCLEOTIDE SEQUENCE [LARGE SCALE GENOMIC DNA]</scope>
    <source>
        <strain evidence="3 4">HHB12029</strain>
    </source>
</reference>
<accession>A0A165JXA2</accession>
<proteinExistence type="predicted"/>
<evidence type="ECO:0000256" key="2">
    <source>
        <dbReference type="SAM" id="SignalP"/>
    </source>
</evidence>
<evidence type="ECO:0000256" key="1">
    <source>
        <dbReference type="SAM" id="Phobius"/>
    </source>
</evidence>
<evidence type="ECO:0000313" key="3">
    <source>
        <dbReference type="EMBL" id="KZV95468.1"/>
    </source>
</evidence>
<keyword evidence="1" id="KW-0812">Transmembrane</keyword>
<keyword evidence="2" id="KW-0732">Signal</keyword>
<gene>
    <name evidence="3" type="ORF">EXIGLDRAFT_735195</name>
</gene>
<dbReference type="OrthoDB" id="10555381at2759"/>
<organism evidence="3 4">
    <name type="scientific">Exidia glandulosa HHB12029</name>
    <dbReference type="NCBI Taxonomy" id="1314781"/>
    <lineage>
        <taxon>Eukaryota</taxon>
        <taxon>Fungi</taxon>
        <taxon>Dikarya</taxon>
        <taxon>Basidiomycota</taxon>
        <taxon>Agaricomycotina</taxon>
        <taxon>Agaricomycetes</taxon>
        <taxon>Auriculariales</taxon>
        <taxon>Exidiaceae</taxon>
        <taxon>Exidia</taxon>
    </lineage>
</organism>
<evidence type="ECO:0000313" key="4">
    <source>
        <dbReference type="Proteomes" id="UP000077266"/>
    </source>
</evidence>
<keyword evidence="1" id="KW-1133">Transmembrane helix</keyword>
<name>A0A165JXA2_EXIGL</name>
<keyword evidence="4" id="KW-1185">Reference proteome</keyword>
<dbReference type="EMBL" id="KV425956">
    <property type="protein sequence ID" value="KZV95468.1"/>
    <property type="molecule type" value="Genomic_DNA"/>
</dbReference>
<dbReference type="AlphaFoldDB" id="A0A165JXA2"/>
<keyword evidence="1" id="KW-0472">Membrane</keyword>
<feature type="chain" id="PRO_5007860382" evidence="2">
    <location>
        <begin position="19"/>
        <end position="109"/>
    </location>
</feature>
<sequence length="109" mass="11577">MALALLLLSATIVGWVLAIVYLPPETGKGAQLFVHLCLLAISLLALVIVLRLAVDGSCRRRASLEEGIGVPDPSLPPGYQRRGSLVGLLSGVHTLPTIPEMKESHRDCA</sequence>
<dbReference type="InParanoid" id="A0A165JXA2"/>
<feature type="transmembrane region" description="Helical" evidence="1">
    <location>
        <begin position="28"/>
        <end position="54"/>
    </location>
</feature>
<dbReference type="Proteomes" id="UP000077266">
    <property type="component" value="Unassembled WGS sequence"/>
</dbReference>
<feature type="signal peptide" evidence="2">
    <location>
        <begin position="1"/>
        <end position="18"/>
    </location>
</feature>